<dbReference type="PATRIC" id="fig|135735.6.peg.900"/>
<dbReference type="RefSeq" id="WP_048896711.1">
    <property type="nucleotide sequence ID" value="NZ_CP011974.1"/>
</dbReference>
<accession>A0A231S7I9</accession>
<evidence type="ECO:0000313" key="2">
    <source>
        <dbReference type="Proteomes" id="UP000036202"/>
    </source>
</evidence>
<dbReference type="AlphaFoldDB" id="A0A0H4KGK4"/>
<proteinExistence type="predicted"/>
<sequence>MGNREEVRSYNIYAVASNYMKKRKLLITNTALLGTAAIALTACNSAPGEQLTKAYSNLETVKSFEATTKLSFKDIKIDAAESDPEMQQVVDVLKNSSLTMDTKYDQKTKKQEVVLNIKAKMGMMALDAKVPMLFDEKANTFYIEADSLVDNISPFLQGSGIDISKFKGKTISIDLNELAKDDPELQKELDAMKNSQDTAQLQENMRKELEKLLKDKSEDDFKEEDGKITVNFSDKEVKGLIDNYLKEADLTAEEREEFDKALNDSNAKFSGLTLTSEVDGDQLVSDSGKFSMTAEPEGDKVSMDFTFSSKYNDNLPKSSNVKVNMNVESEDGGGTFAIDTKTNYKSVNKDVKFTVDTKKENLITTDELEQYFMPATPEVPATGEETPATPEAPATGEETPATPEAPATGEETPATSAQ</sequence>
<accession>A0A0H4KGK4</accession>
<gene>
    <name evidence="1" type="ORF">BEH_04640</name>
</gene>
<keyword evidence="2" id="KW-1185">Reference proteome</keyword>
<name>A0A0H4KGK4_9BACI</name>
<evidence type="ECO:0000313" key="1">
    <source>
        <dbReference type="EMBL" id="AKO91449.1"/>
    </source>
</evidence>
<dbReference type="EMBL" id="CP011974">
    <property type="protein sequence ID" value="AKO91449.1"/>
    <property type="molecule type" value="Genomic_DNA"/>
</dbReference>
<reference evidence="2" key="2">
    <citation type="submission" date="2015-06" db="EMBL/GenBank/DDBJ databases">
        <title>Genome Sequence of Bacillus endophyticus and Analysis of its Companion Mechanism in the Ketogulonigenium vulgare-Bacillus strain Consortium.</title>
        <authorList>
            <person name="Jia N."/>
            <person name="Du J."/>
            <person name="Ding M.-Z."/>
            <person name="Gao F."/>
            <person name="Yuan Y.-J."/>
        </authorList>
    </citation>
    <scope>NUCLEOTIDE SEQUENCE [LARGE SCALE GENOMIC DNA]</scope>
    <source>
        <strain evidence="2">Hbe603</strain>
    </source>
</reference>
<organism evidence="1 2">
    <name type="scientific">Priestia filamentosa</name>
    <dbReference type="NCBI Taxonomy" id="1402861"/>
    <lineage>
        <taxon>Bacteria</taxon>
        <taxon>Bacillati</taxon>
        <taxon>Bacillota</taxon>
        <taxon>Bacilli</taxon>
        <taxon>Bacillales</taxon>
        <taxon>Bacillaceae</taxon>
        <taxon>Priestia</taxon>
    </lineage>
</organism>
<dbReference type="Proteomes" id="UP000036202">
    <property type="component" value="Chromosome"/>
</dbReference>
<protein>
    <submittedName>
        <fullName evidence="1">Uncharacterized protein</fullName>
    </submittedName>
</protein>
<dbReference type="KEGG" id="beo:BEH_04640"/>
<reference evidence="1 2" key="1">
    <citation type="journal article" date="2015" name="PLoS ONE">
        <title>Genome Sequence of Bacillus endophyticus and Analysis of Its Companion Mechanism in the Ketogulonigenium vulgare-Bacillus Strain Consortium.</title>
        <authorList>
            <person name="Jia N."/>
            <person name="Du J."/>
            <person name="Ding M.Z."/>
            <person name="Gao F."/>
            <person name="Yuan Y.J."/>
        </authorList>
    </citation>
    <scope>NUCLEOTIDE SEQUENCE [LARGE SCALE GENOMIC DNA]</scope>
    <source>
        <strain evidence="1 2">Hbe603</strain>
    </source>
</reference>